<dbReference type="InterPro" id="IPR004629">
    <property type="entry name" value="WecG_TagA_CpsF"/>
</dbReference>
<evidence type="ECO:0000256" key="2">
    <source>
        <dbReference type="ARBA" id="ARBA00022679"/>
    </source>
</evidence>
<dbReference type="EMBL" id="BOPG01000043">
    <property type="protein sequence ID" value="GIJ58771.1"/>
    <property type="molecule type" value="Genomic_DNA"/>
</dbReference>
<keyword evidence="1" id="KW-0328">Glycosyltransferase</keyword>
<keyword evidence="2" id="KW-0808">Transferase</keyword>
<dbReference type="Pfam" id="PF03808">
    <property type="entry name" value="Glyco_tran_WecG"/>
    <property type="match status" value="1"/>
</dbReference>
<dbReference type="Proteomes" id="UP000612585">
    <property type="component" value="Unassembled WGS sequence"/>
</dbReference>
<dbReference type="PANTHER" id="PTHR34136:SF1">
    <property type="entry name" value="UDP-N-ACETYL-D-MANNOSAMINURONIC ACID TRANSFERASE"/>
    <property type="match status" value="1"/>
</dbReference>
<accession>A0A8J3Z7E6</accession>
<proteinExistence type="predicted"/>
<keyword evidence="5" id="KW-1185">Reference proteome</keyword>
<feature type="compositionally biased region" description="Basic residues" evidence="3">
    <location>
        <begin position="310"/>
        <end position="319"/>
    </location>
</feature>
<protein>
    <recommendedName>
        <fullName evidence="6">N-acetylglucosaminyldiphosphoundecaprenol N-acetyl-beta-D-mannosaminyltransferase</fullName>
    </recommendedName>
</protein>
<dbReference type="NCBIfam" id="TIGR00696">
    <property type="entry name" value="wecG_tagA_cpsF"/>
    <property type="match status" value="1"/>
</dbReference>
<evidence type="ECO:0008006" key="6">
    <source>
        <dbReference type="Google" id="ProtNLM"/>
    </source>
</evidence>
<dbReference type="GO" id="GO:0016758">
    <property type="term" value="F:hexosyltransferase activity"/>
    <property type="evidence" value="ECO:0007669"/>
    <property type="project" value="TreeGrafter"/>
</dbReference>
<sequence>MSVFVLPDPDTVALGGLRFAALTEGEVVHRVRAALARGIGGRIATPNVDILRRAELDDSVRADLETADLLVADGAPLVWAARLAGTPLPERVTGSGLIWALSYGLGQDGSSVYLLGGDPATDGAARAADNLLGQFPGLRIAGCESPEYGFERDRRSLQTVMQRVVEAEPDLVFVGLGFPKQERLIEHLRPVLPTSWFLGCGAAINFVAGDCERAPVWMQRSGLEWAHRLAKEPRRLARRYLREDAPYAVRLLATSAMRRDRTDPDEWEDVLTPTEREKWFSEDGAPDHVPSAPHLAVPQESPTPEPPRAARPRPRPRPR</sequence>
<dbReference type="PANTHER" id="PTHR34136">
    <property type="match status" value="1"/>
</dbReference>
<evidence type="ECO:0000313" key="4">
    <source>
        <dbReference type="EMBL" id="GIJ58771.1"/>
    </source>
</evidence>
<evidence type="ECO:0000313" key="5">
    <source>
        <dbReference type="Proteomes" id="UP000612585"/>
    </source>
</evidence>
<evidence type="ECO:0000256" key="3">
    <source>
        <dbReference type="SAM" id="MobiDB-lite"/>
    </source>
</evidence>
<dbReference type="RefSeq" id="WP_204000044.1">
    <property type="nucleotide sequence ID" value="NZ_BOPG01000043.1"/>
</dbReference>
<gene>
    <name evidence="4" type="ORF">Vau01_062870</name>
</gene>
<organism evidence="4 5">
    <name type="scientific">Virgisporangium aurantiacum</name>
    <dbReference type="NCBI Taxonomy" id="175570"/>
    <lineage>
        <taxon>Bacteria</taxon>
        <taxon>Bacillati</taxon>
        <taxon>Actinomycetota</taxon>
        <taxon>Actinomycetes</taxon>
        <taxon>Micromonosporales</taxon>
        <taxon>Micromonosporaceae</taxon>
        <taxon>Virgisporangium</taxon>
    </lineage>
</organism>
<comment type="caution">
    <text evidence="4">The sequence shown here is derived from an EMBL/GenBank/DDBJ whole genome shotgun (WGS) entry which is preliminary data.</text>
</comment>
<feature type="region of interest" description="Disordered" evidence="3">
    <location>
        <begin position="261"/>
        <end position="319"/>
    </location>
</feature>
<evidence type="ECO:0000256" key="1">
    <source>
        <dbReference type="ARBA" id="ARBA00022676"/>
    </source>
</evidence>
<dbReference type="AlphaFoldDB" id="A0A8J3Z7E6"/>
<name>A0A8J3Z7E6_9ACTN</name>
<dbReference type="CDD" id="cd06533">
    <property type="entry name" value="Glyco_transf_WecG_TagA"/>
    <property type="match status" value="1"/>
</dbReference>
<reference evidence="4" key="1">
    <citation type="submission" date="2021-01" db="EMBL/GenBank/DDBJ databases">
        <title>Whole genome shotgun sequence of Virgisporangium aurantiacum NBRC 16421.</title>
        <authorList>
            <person name="Komaki H."/>
            <person name="Tamura T."/>
        </authorList>
    </citation>
    <scope>NUCLEOTIDE SEQUENCE</scope>
    <source>
        <strain evidence="4">NBRC 16421</strain>
    </source>
</reference>